<feature type="transmembrane region" description="Helical" evidence="10">
    <location>
        <begin position="71"/>
        <end position="89"/>
    </location>
</feature>
<evidence type="ECO:0000256" key="4">
    <source>
        <dbReference type="ARBA" id="ARBA00022989"/>
    </source>
</evidence>
<dbReference type="GO" id="GO:0008080">
    <property type="term" value="F:N-acetyltransferase activity"/>
    <property type="evidence" value="ECO:0007669"/>
    <property type="project" value="InterPro"/>
</dbReference>
<dbReference type="InterPro" id="IPR000182">
    <property type="entry name" value="GNAT_dom"/>
</dbReference>
<dbReference type="InterPro" id="IPR016181">
    <property type="entry name" value="Acyl_CoA_acyltransferase"/>
</dbReference>
<dbReference type="EMBL" id="LATX01002288">
    <property type="protein sequence ID" value="KTB31815.1"/>
    <property type="molecule type" value="Genomic_DNA"/>
</dbReference>
<dbReference type="PANTHER" id="PTHR13947">
    <property type="entry name" value="GNAT FAMILY N-ACETYLTRANSFERASE"/>
    <property type="match status" value="1"/>
</dbReference>
<accession>A0A0W0F651</accession>
<keyword evidence="2" id="KW-0808">Transferase</keyword>
<dbReference type="CDD" id="cd04301">
    <property type="entry name" value="NAT_SF"/>
    <property type="match status" value="1"/>
</dbReference>
<dbReference type="SUPFAM" id="SSF55729">
    <property type="entry name" value="Acyl-CoA N-acyltransferases (Nat)"/>
    <property type="match status" value="1"/>
</dbReference>
<proteinExistence type="inferred from homology"/>
<keyword evidence="3 10" id="KW-0812">Transmembrane</keyword>
<keyword evidence="6" id="KW-0012">Acyltransferase</keyword>
<dbReference type="InterPro" id="IPR050769">
    <property type="entry name" value="NAT_camello-type"/>
</dbReference>
<dbReference type="Pfam" id="PF00583">
    <property type="entry name" value="Acetyltransf_1"/>
    <property type="match status" value="1"/>
</dbReference>
<evidence type="ECO:0000256" key="2">
    <source>
        <dbReference type="ARBA" id="ARBA00022679"/>
    </source>
</evidence>
<dbReference type="AlphaFoldDB" id="A0A0W0F651"/>
<feature type="transmembrane region" description="Helical" evidence="10">
    <location>
        <begin position="46"/>
        <end position="65"/>
    </location>
</feature>
<comment type="function">
    <text evidence="7">Probable acetyltransferase.</text>
</comment>
<comment type="similarity">
    <text evidence="8">Belongs to the camello family.</text>
</comment>
<evidence type="ECO:0000256" key="8">
    <source>
        <dbReference type="ARBA" id="ARBA00038470"/>
    </source>
</evidence>
<evidence type="ECO:0000256" key="10">
    <source>
        <dbReference type="SAM" id="Phobius"/>
    </source>
</evidence>
<organism evidence="12 13">
    <name type="scientific">Moniliophthora roreri</name>
    <name type="common">Frosty pod rot fungus</name>
    <name type="synonym">Monilia roreri</name>
    <dbReference type="NCBI Taxonomy" id="221103"/>
    <lineage>
        <taxon>Eukaryota</taxon>
        <taxon>Fungi</taxon>
        <taxon>Dikarya</taxon>
        <taxon>Basidiomycota</taxon>
        <taxon>Agaricomycotina</taxon>
        <taxon>Agaricomycetes</taxon>
        <taxon>Agaricomycetidae</taxon>
        <taxon>Agaricales</taxon>
        <taxon>Marasmiineae</taxon>
        <taxon>Marasmiaceae</taxon>
        <taxon>Moniliophthora</taxon>
    </lineage>
</organism>
<protein>
    <recommendedName>
        <fullName evidence="9">Probable N-acetyltransferase 14</fullName>
    </recommendedName>
</protein>
<feature type="domain" description="N-acetyltransferase" evidence="11">
    <location>
        <begin position="81"/>
        <end position="246"/>
    </location>
</feature>
<reference evidence="12 13" key="1">
    <citation type="submission" date="2015-12" db="EMBL/GenBank/DDBJ databases">
        <title>Draft genome sequence of Moniliophthora roreri, the causal agent of frosty pod rot of cacao.</title>
        <authorList>
            <person name="Aime M.C."/>
            <person name="Diaz-Valderrama J.R."/>
            <person name="Kijpornyongpan T."/>
            <person name="Phillips-Mora W."/>
        </authorList>
    </citation>
    <scope>NUCLEOTIDE SEQUENCE [LARGE SCALE GENOMIC DNA]</scope>
    <source>
        <strain evidence="12 13">MCA 2952</strain>
    </source>
</reference>
<comment type="subcellular location">
    <subcellularLocation>
        <location evidence="1">Membrane</location>
    </subcellularLocation>
</comment>
<comment type="caution">
    <text evidence="12">The sequence shown here is derived from an EMBL/GenBank/DDBJ whole genome shotgun (WGS) entry which is preliminary data.</text>
</comment>
<keyword evidence="4 10" id="KW-1133">Transmembrane helix</keyword>
<evidence type="ECO:0000256" key="1">
    <source>
        <dbReference type="ARBA" id="ARBA00004370"/>
    </source>
</evidence>
<keyword evidence="5 10" id="KW-0472">Membrane</keyword>
<evidence type="ECO:0000256" key="7">
    <source>
        <dbReference type="ARBA" id="ARBA00037582"/>
    </source>
</evidence>
<sequence>METELNVTVRVFCPADFEDVKTLFSIGIVGSGSPGRSTFFLSYTHIYSIIAYLSLTFGLRCILYGSSTGHYAGMMVIGLAVAYLLWIYAEIHQFYEGYRLASLAGDLRDIPGYYRLQRSVTGEYIPVSASCFWVAEVPSPQSGGGRKVVGCVALDSSPEDAASAELRRLSVLPGFRRRGVGSLMLRTLLSHASQLHLRNVRVTTTNFQMNAVRLYARHGWIAQPMKPIRIIGILTFGHVEMELCLGLHDQSQLEQNA</sequence>
<evidence type="ECO:0000256" key="6">
    <source>
        <dbReference type="ARBA" id="ARBA00023315"/>
    </source>
</evidence>
<dbReference type="Proteomes" id="UP000054988">
    <property type="component" value="Unassembled WGS sequence"/>
</dbReference>
<evidence type="ECO:0000256" key="5">
    <source>
        <dbReference type="ARBA" id="ARBA00023136"/>
    </source>
</evidence>
<evidence type="ECO:0000313" key="13">
    <source>
        <dbReference type="Proteomes" id="UP000054988"/>
    </source>
</evidence>
<dbReference type="eggNOG" id="KOG3139">
    <property type="taxonomic scope" value="Eukaryota"/>
</dbReference>
<dbReference type="PROSITE" id="PS51186">
    <property type="entry name" value="GNAT"/>
    <property type="match status" value="1"/>
</dbReference>
<gene>
    <name evidence="12" type="ORF">WG66_15617</name>
</gene>
<name>A0A0W0F651_MONRR</name>
<evidence type="ECO:0000256" key="9">
    <source>
        <dbReference type="ARBA" id="ARBA00040241"/>
    </source>
</evidence>
<evidence type="ECO:0000256" key="3">
    <source>
        <dbReference type="ARBA" id="ARBA00022692"/>
    </source>
</evidence>
<evidence type="ECO:0000259" key="11">
    <source>
        <dbReference type="PROSITE" id="PS51186"/>
    </source>
</evidence>
<dbReference type="PANTHER" id="PTHR13947:SF51">
    <property type="entry name" value="N-ACETYLTRANSFERASE 14-RELATED"/>
    <property type="match status" value="1"/>
</dbReference>
<dbReference type="Gene3D" id="3.40.630.30">
    <property type="match status" value="1"/>
</dbReference>
<dbReference type="GO" id="GO:0016020">
    <property type="term" value="C:membrane"/>
    <property type="evidence" value="ECO:0007669"/>
    <property type="project" value="UniProtKB-SubCell"/>
</dbReference>
<evidence type="ECO:0000313" key="12">
    <source>
        <dbReference type="EMBL" id="KTB31815.1"/>
    </source>
</evidence>